<dbReference type="KEGG" id="vgo:GJW-30_1_03114"/>
<sequence>MPYPDRQLPQQNEVFLDHVGYFVADLDAAGNQLERLGFQVSQINVQTNADAAGKLTPSGTSNRLARLRRGYLEILAATHDTPLAAQFRNQIARYQGLHLIAMAHDDIPGQRERLMKSGFAMQSVVQLDRKDVTLPGAPRVAWQVLRPEPGVMAEGRVQFTKSLTPDVLWQDHLVAHPNGADALTDLMLVSNDAAEATERFARYTDKPLRLSAALTTVELERGRIVITSTDNAEDFLPGYKAGSLPYMAGQAIRSRDLAHTRKTLTEAGVAPLVDKTNLILLSPSDALGSFMLFHDASVDAPWQVLTDLKNG</sequence>
<feature type="domain" description="Glyoxalase-like" evidence="1">
    <location>
        <begin position="16"/>
        <end position="203"/>
    </location>
</feature>
<dbReference type="AlphaFoldDB" id="A0A0S3PX94"/>
<gene>
    <name evidence="2" type="ORF">GJW-30_1_03114</name>
</gene>
<accession>A0A0S3PX94</accession>
<dbReference type="OrthoDB" id="9812467at2"/>
<dbReference type="SUPFAM" id="SSF54593">
    <property type="entry name" value="Glyoxalase/Bleomycin resistance protein/Dihydroxybiphenyl dioxygenase"/>
    <property type="match status" value="1"/>
</dbReference>
<reference evidence="2 3" key="1">
    <citation type="submission" date="2015-08" db="EMBL/GenBank/DDBJ databases">
        <title>Investigation of the bacterial diversity of lava forest soil.</title>
        <authorList>
            <person name="Lee J.S."/>
        </authorList>
    </citation>
    <scope>NUCLEOTIDE SEQUENCE [LARGE SCALE GENOMIC DNA]</scope>
    <source>
        <strain evidence="2 3">GJW-30</strain>
    </source>
</reference>
<dbReference type="InterPro" id="IPR025870">
    <property type="entry name" value="Glyoxalase-like_dom"/>
</dbReference>
<dbReference type="Gene3D" id="3.10.180.10">
    <property type="entry name" value="2,3-Dihydroxybiphenyl 1,2-Dioxygenase, domain 1"/>
    <property type="match status" value="1"/>
</dbReference>
<evidence type="ECO:0000259" key="1">
    <source>
        <dbReference type="Pfam" id="PF13468"/>
    </source>
</evidence>
<dbReference type="InterPro" id="IPR029068">
    <property type="entry name" value="Glyas_Bleomycin-R_OHBP_Dase"/>
</dbReference>
<proteinExistence type="predicted"/>
<dbReference type="Proteomes" id="UP000236884">
    <property type="component" value="Chromosome"/>
</dbReference>
<dbReference type="RefSeq" id="WP_096356886.1">
    <property type="nucleotide sequence ID" value="NZ_AP014946.1"/>
</dbReference>
<protein>
    <recommendedName>
        <fullName evidence="1">Glyoxalase-like domain-containing protein</fullName>
    </recommendedName>
</protein>
<evidence type="ECO:0000313" key="3">
    <source>
        <dbReference type="Proteomes" id="UP000236884"/>
    </source>
</evidence>
<organism evidence="2 3">
    <name type="scientific">Variibacter gotjawalensis</name>
    <dbReference type="NCBI Taxonomy" id="1333996"/>
    <lineage>
        <taxon>Bacteria</taxon>
        <taxon>Pseudomonadati</taxon>
        <taxon>Pseudomonadota</taxon>
        <taxon>Alphaproteobacteria</taxon>
        <taxon>Hyphomicrobiales</taxon>
        <taxon>Nitrobacteraceae</taxon>
        <taxon>Variibacter</taxon>
    </lineage>
</organism>
<keyword evidence="3" id="KW-1185">Reference proteome</keyword>
<dbReference type="EMBL" id="AP014946">
    <property type="protein sequence ID" value="BAT60568.1"/>
    <property type="molecule type" value="Genomic_DNA"/>
</dbReference>
<evidence type="ECO:0000313" key="2">
    <source>
        <dbReference type="EMBL" id="BAT60568.1"/>
    </source>
</evidence>
<dbReference type="Pfam" id="PF13468">
    <property type="entry name" value="Glyoxalase_3"/>
    <property type="match status" value="1"/>
</dbReference>
<name>A0A0S3PX94_9BRAD</name>